<protein>
    <submittedName>
        <fullName evidence="1">Uncharacterized protein</fullName>
    </submittedName>
</protein>
<sequence>MKLSMISPYQELRVHRYSQRQAAKRKELKNLRKRGKVILVETTATEFIYKKYCRWL</sequence>
<dbReference type="Proteomes" id="UP000509572">
    <property type="component" value="Segment"/>
</dbReference>
<evidence type="ECO:0000313" key="2">
    <source>
        <dbReference type="Proteomes" id="UP000509572"/>
    </source>
</evidence>
<dbReference type="EMBL" id="MT448617">
    <property type="protein sequence ID" value="QKN84764.1"/>
    <property type="molecule type" value="Genomic_DNA"/>
</dbReference>
<evidence type="ECO:0000313" key="1">
    <source>
        <dbReference type="EMBL" id="QKN84764.1"/>
    </source>
</evidence>
<accession>A0A6M9Z201</accession>
<organism evidence="1 2">
    <name type="scientific">Vibrio phage River4</name>
    <dbReference type="NCBI Taxonomy" id="2736288"/>
    <lineage>
        <taxon>Viruses</taxon>
        <taxon>Duplodnaviria</taxon>
        <taxon>Heunggongvirae</taxon>
        <taxon>Uroviricota</taxon>
        <taxon>Caudoviricetes</taxon>
        <taxon>Demerecviridae</taxon>
        <taxon>Ermolyevavirinae</taxon>
        <taxon>Thalassavirus</taxon>
        <taxon>Thalassavirus river4</taxon>
    </lineage>
</organism>
<keyword evidence="2" id="KW-1185">Reference proteome</keyword>
<name>A0A6M9Z201_9CAUD</name>
<gene>
    <name evidence="1" type="ORF">RIVER4_118</name>
</gene>
<reference evidence="1 2" key="1">
    <citation type="submission" date="2020-05" db="EMBL/GenBank/DDBJ databases">
        <authorList>
            <person name="Brown Z."/>
            <person name="Glynn A."/>
            <person name="Broussard G.W."/>
        </authorList>
    </citation>
    <scope>NUCLEOTIDE SEQUENCE [LARGE SCALE GENOMIC DNA]</scope>
</reference>
<proteinExistence type="predicted"/>